<keyword evidence="1" id="KW-0812">Transmembrane</keyword>
<comment type="caution">
    <text evidence="2">The sequence shown here is derived from an EMBL/GenBank/DDBJ whole genome shotgun (WGS) entry which is preliminary data.</text>
</comment>
<dbReference type="Proteomes" id="UP000482800">
    <property type="component" value="Unassembled WGS sequence"/>
</dbReference>
<keyword evidence="3" id="KW-1185">Reference proteome</keyword>
<sequence length="579" mass="64873">MNLLRKKGVEMHLGRSIGFAGRLLTGLLAGGCAWVAIVDGPVDDLLGSAEMIFRLIAAGVAATMLVWLLIDLKRGRKDENYLSKPVPDNPDTDEGLDEEIDESIQAVLQKYGDPRSLDLFGKMLTDSRLLVRTYEHADILDQSLMVTTSIDYCLDRPLAHDTDTVSVPVPVIEAPKGRLLDSFEVFGDTGTMSTLPQREMRGLLAWTLVSYYKVAYGQAAGDLFDPASRPPQLKALLRTIYRRGRLSSSQAKAQYEQVIMGLTVGTGRIERRFAERLKYLCMFYSRHYVVGVDIHLDHQSTRLHLKYRQLAPIYGLVEDWRSTLRARLGLRPYVFKLPMPMLYRTESYHFFMRGAPGQYVQDHCIVDSTSNTRIGDSLKEASFAECYLRLRHKVGLPYARVYARGFQRVDDSRQIPMASLVTFAEVPPGALGGAARVLMVSTALVTLFAFLRPAVQDLPSDGAALLLAAPAAIATWVGHSIERVRQSSLSTYFGLLTAQVLSVSSALLYLAERRVPDWAQRYLTVHDQGIVGFWTLPDFDAAWLALSLVGVAFTLYLHVIRERCTRTYLNAVRRWNSLE</sequence>
<feature type="transmembrane region" description="Helical" evidence="1">
    <location>
        <begin position="493"/>
        <end position="511"/>
    </location>
</feature>
<keyword evidence="1" id="KW-1133">Transmembrane helix</keyword>
<reference evidence="2 3" key="1">
    <citation type="submission" date="2020-03" db="EMBL/GenBank/DDBJ databases">
        <title>Whole genome shotgun sequence of Phytohabitans houttuyneae NBRC 108639.</title>
        <authorList>
            <person name="Komaki H."/>
            <person name="Tamura T."/>
        </authorList>
    </citation>
    <scope>NUCLEOTIDE SEQUENCE [LARGE SCALE GENOMIC DNA]</scope>
    <source>
        <strain evidence="2 3">NBRC 108639</strain>
    </source>
</reference>
<evidence type="ECO:0000313" key="3">
    <source>
        <dbReference type="Proteomes" id="UP000482800"/>
    </source>
</evidence>
<evidence type="ECO:0000256" key="1">
    <source>
        <dbReference type="SAM" id="Phobius"/>
    </source>
</evidence>
<feature type="transmembrane region" description="Helical" evidence="1">
    <location>
        <begin position="433"/>
        <end position="451"/>
    </location>
</feature>
<feature type="transmembrane region" description="Helical" evidence="1">
    <location>
        <begin position="20"/>
        <end position="39"/>
    </location>
</feature>
<reference evidence="2 3" key="2">
    <citation type="submission" date="2020-03" db="EMBL/GenBank/DDBJ databases">
        <authorList>
            <person name="Ichikawa N."/>
            <person name="Kimura A."/>
            <person name="Kitahashi Y."/>
            <person name="Uohara A."/>
        </authorList>
    </citation>
    <scope>NUCLEOTIDE SEQUENCE [LARGE SCALE GENOMIC DNA]</scope>
    <source>
        <strain evidence="2 3">NBRC 108639</strain>
    </source>
</reference>
<dbReference type="AlphaFoldDB" id="A0A6V8KK22"/>
<dbReference type="EMBL" id="BLPF01000002">
    <property type="protein sequence ID" value="GFJ82097.1"/>
    <property type="molecule type" value="Genomic_DNA"/>
</dbReference>
<gene>
    <name evidence="2" type="ORF">Phou_062770</name>
</gene>
<feature type="transmembrane region" description="Helical" evidence="1">
    <location>
        <begin position="541"/>
        <end position="560"/>
    </location>
</feature>
<accession>A0A6V8KK22</accession>
<feature type="transmembrane region" description="Helical" evidence="1">
    <location>
        <begin position="51"/>
        <end position="70"/>
    </location>
</feature>
<keyword evidence="1" id="KW-0472">Membrane</keyword>
<organism evidence="2 3">
    <name type="scientific">Phytohabitans houttuyneae</name>
    <dbReference type="NCBI Taxonomy" id="1076126"/>
    <lineage>
        <taxon>Bacteria</taxon>
        <taxon>Bacillati</taxon>
        <taxon>Actinomycetota</taxon>
        <taxon>Actinomycetes</taxon>
        <taxon>Micromonosporales</taxon>
        <taxon>Micromonosporaceae</taxon>
    </lineage>
</organism>
<feature type="transmembrane region" description="Helical" evidence="1">
    <location>
        <begin position="463"/>
        <end position="481"/>
    </location>
</feature>
<proteinExistence type="predicted"/>
<protein>
    <submittedName>
        <fullName evidence="2">Uncharacterized protein</fullName>
    </submittedName>
</protein>
<evidence type="ECO:0000313" key="2">
    <source>
        <dbReference type="EMBL" id="GFJ82097.1"/>
    </source>
</evidence>
<name>A0A6V8KK22_9ACTN</name>
<dbReference type="RefSeq" id="WP_173062165.1">
    <property type="nucleotide sequence ID" value="NZ_BAABGO010000104.1"/>
</dbReference>